<evidence type="ECO:0000256" key="1">
    <source>
        <dbReference type="ARBA" id="ARBA00022741"/>
    </source>
</evidence>
<keyword evidence="4" id="KW-0378">Hydrolase</keyword>
<name>A0A073CY20_PLAA1</name>
<dbReference type="AlphaFoldDB" id="A0A073CY20"/>
<dbReference type="EMBL" id="CM002803">
    <property type="protein sequence ID" value="KEI68920.1"/>
    <property type="molecule type" value="Genomic_DNA"/>
</dbReference>
<evidence type="ECO:0000313" key="5">
    <source>
        <dbReference type="Proteomes" id="UP000027395"/>
    </source>
</evidence>
<protein>
    <submittedName>
        <fullName evidence="4">ATP-dependent zinc metalloprotease</fullName>
    </submittedName>
</protein>
<keyword evidence="4" id="KW-0645">Protease</keyword>
<keyword evidence="4" id="KW-0482">Metalloprotease</keyword>
<keyword evidence="5" id="KW-1185">Reference proteome</keyword>
<evidence type="ECO:0000313" key="4">
    <source>
        <dbReference type="EMBL" id="KEI68920.1"/>
    </source>
</evidence>
<dbReference type="Proteomes" id="UP000027395">
    <property type="component" value="Chromosome"/>
</dbReference>
<gene>
    <name evidence="4" type="ORF">A19Y_4237</name>
</gene>
<keyword evidence="2" id="KW-0067">ATP-binding</keyword>
<dbReference type="GO" id="GO:0016887">
    <property type="term" value="F:ATP hydrolysis activity"/>
    <property type="evidence" value="ECO:0007669"/>
    <property type="project" value="InterPro"/>
</dbReference>
<evidence type="ECO:0000259" key="3">
    <source>
        <dbReference type="Pfam" id="PF00004"/>
    </source>
</evidence>
<dbReference type="STRING" id="388467.A19Y_4237"/>
<dbReference type="eggNOG" id="COG1222">
    <property type="taxonomic scope" value="Bacteria"/>
</dbReference>
<proteinExistence type="predicted"/>
<dbReference type="GO" id="GO:0006508">
    <property type="term" value="P:proteolysis"/>
    <property type="evidence" value="ECO:0007669"/>
    <property type="project" value="UniProtKB-KW"/>
</dbReference>
<evidence type="ECO:0000256" key="2">
    <source>
        <dbReference type="ARBA" id="ARBA00022840"/>
    </source>
</evidence>
<reference evidence="4 5" key="1">
    <citation type="journal article" date="2014" name="Appl. Environ. Microbiol.">
        <title>Elucidation of insertion elements encoded on plasmids and in vitro construction of shuttle vectors from the toxic cyanobacterium Planktothrix.</title>
        <authorList>
            <person name="Christiansen G."/>
            <person name="Goesmann A."/>
            <person name="Kurmayer R."/>
        </authorList>
    </citation>
    <scope>NUCLEOTIDE SEQUENCE [LARGE SCALE GENOMIC DNA]</scope>
    <source>
        <strain evidence="4 5">NIVA-CYA 126/8</strain>
    </source>
</reference>
<accession>A0A073CY20</accession>
<dbReference type="Pfam" id="PF00004">
    <property type="entry name" value="AAA"/>
    <property type="match status" value="1"/>
</dbReference>
<dbReference type="SUPFAM" id="SSF52540">
    <property type="entry name" value="P-loop containing nucleoside triphosphate hydrolases"/>
    <property type="match status" value="1"/>
</dbReference>
<keyword evidence="1" id="KW-0547">Nucleotide-binding</keyword>
<dbReference type="InterPro" id="IPR003959">
    <property type="entry name" value="ATPase_AAA_core"/>
</dbReference>
<dbReference type="Gene3D" id="3.40.50.300">
    <property type="entry name" value="P-loop containing nucleotide triphosphate hydrolases"/>
    <property type="match status" value="1"/>
</dbReference>
<dbReference type="InterPro" id="IPR027417">
    <property type="entry name" value="P-loop_NTPase"/>
</dbReference>
<feature type="domain" description="ATPase AAA-type core" evidence="3">
    <location>
        <begin position="13"/>
        <end position="55"/>
    </location>
</feature>
<dbReference type="HOGENOM" id="CLU_000688_21_7_3"/>
<dbReference type="PANTHER" id="PTHR23073">
    <property type="entry name" value="26S PROTEASOME REGULATORY SUBUNIT"/>
    <property type="match status" value="1"/>
</dbReference>
<dbReference type="InterPro" id="IPR050221">
    <property type="entry name" value="26S_Proteasome_ATPase"/>
</dbReference>
<dbReference type="GO" id="GO:0005524">
    <property type="term" value="F:ATP binding"/>
    <property type="evidence" value="ECO:0007669"/>
    <property type="project" value="UniProtKB-KW"/>
</dbReference>
<organism evidence="4 5">
    <name type="scientific">Planktothrix agardhii (strain NIVA-CYA 126/8)</name>
    <dbReference type="NCBI Taxonomy" id="388467"/>
    <lineage>
        <taxon>Bacteria</taxon>
        <taxon>Bacillati</taxon>
        <taxon>Cyanobacteriota</taxon>
        <taxon>Cyanophyceae</taxon>
        <taxon>Oscillatoriophycideae</taxon>
        <taxon>Oscillatoriales</taxon>
        <taxon>Microcoleaceae</taxon>
        <taxon>Planktothrix</taxon>
    </lineage>
</organism>
<sequence length="58" mass="6175">MLPKLGLEPPRGVLFVSPPGTGKTLTARAFAEELGVSYIAIVGPEVMGKYYGENELPI</sequence>
<dbReference type="PATRIC" id="fig|388467.6.peg.4171"/>
<dbReference type="GO" id="GO:0008237">
    <property type="term" value="F:metallopeptidase activity"/>
    <property type="evidence" value="ECO:0007669"/>
    <property type="project" value="UniProtKB-KW"/>
</dbReference>